<feature type="domain" description="C2H2-type" evidence="2">
    <location>
        <begin position="227"/>
        <end position="255"/>
    </location>
</feature>
<keyword evidence="1" id="KW-0862">Zinc</keyword>
<dbReference type="PROSITE" id="PS50157">
    <property type="entry name" value="ZINC_FINGER_C2H2_2"/>
    <property type="match status" value="2"/>
</dbReference>
<evidence type="ECO:0000313" key="3">
    <source>
        <dbReference type="EMBL" id="KJA13367.1"/>
    </source>
</evidence>
<dbReference type="AlphaFoldDB" id="A0A0D2KFX8"/>
<evidence type="ECO:0000256" key="1">
    <source>
        <dbReference type="PROSITE-ProRule" id="PRU00042"/>
    </source>
</evidence>
<protein>
    <recommendedName>
        <fullName evidence="2">C2H2-type domain-containing protein</fullName>
    </recommendedName>
</protein>
<reference evidence="4" key="1">
    <citation type="submission" date="2014-04" db="EMBL/GenBank/DDBJ databases">
        <title>Evolutionary Origins and Diversification of the Mycorrhizal Mutualists.</title>
        <authorList>
            <consortium name="DOE Joint Genome Institute"/>
            <consortium name="Mycorrhizal Genomics Consortium"/>
            <person name="Kohler A."/>
            <person name="Kuo A."/>
            <person name="Nagy L.G."/>
            <person name="Floudas D."/>
            <person name="Copeland A."/>
            <person name="Barry K.W."/>
            <person name="Cichocki N."/>
            <person name="Veneault-Fourrey C."/>
            <person name="LaButti K."/>
            <person name="Lindquist E.A."/>
            <person name="Lipzen A."/>
            <person name="Lundell T."/>
            <person name="Morin E."/>
            <person name="Murat C."/>
            <person name="Riley R."/>
            <person name="Ohm R."/>
            <person name="Sun H."/>
            <person name="Tunlid A."/>
            <person name="Henrissat B."/>
            <person name="Grigoriev I.V."/>
            <person name="Hibbett D.S."/>
            <person name="Martin F."/>
        </authorList>
    </citation>
    <scope>NUCLEOTIDE SEQUENCE [LARGE SCALE GENOMIC DNA]</scope>
    <source>
        <strain evidence="4">FD-334 SS-4</strain>
    </source>
</reference>
<accession>A0A0D2KFX8</accession>
<dbReference type="PROSITE" id="PS00028">
    <property type="entry name" value="ZINC_FINGER_C2H2_1"/>
    <property type="match status" value="1"/>
</dbReference>
<proteinExistence type="predicted"/>
<name>A0A0D2KFX8_HYPSF</name>
<keyword evidence="1" id="KW-0479">Metal-binding</keyword>
<organism evidence="3 4">
    <name type="scientific">Hypholoma sublateritium (strain FD-334 SS-4)</name>
    <dbReference type="NCBI Taxonomy" id="945553"/>
    <lineage>
        <taxon>Eukaryota</taxon>
        <taxon>Fungi</taxon>
        <taxon>Dikarya</taxon>
        <taxon>Basidiomycota</taxon>
        <taxon>Agaricomycotina</taxon>
        <taxon>Agaricomycetes</taxon>
        <taxon>Agaricomycetidae</taxon>
        <taxon>Agaricales</taxon>
        <taxon>Agaricineae</taxon>
        <taxon>Strophariaceae</taxon>
        <taxon>Hypholoma</taxon>
    </lineage>
</organism>
<sequence length="256" mass="28774">MDPVLGRSNWTLPAGPLCDMHHDDEIFPDPPGDQHEAAATTFTGLSTQEAAVIGSTRYPYASHDEVSGTNGLLLFQHDSTMFLDAPLDPLSNGVYLSPSRQEGGITGSTPYPHASFCYVFPEMSHSYQVDTFGQISTTTWVGSSNMEQTNDTKYRYDAYSWPYTFTAIPNAMNNQPNARAARQRSVTPPKKLFFCTSVSCQRTFTTRYRLNTHVNRFHTAAGQQKCHQCEHCSYTTFYRTDLPRHRKNVHAANINQ</sequence>
<keyword evidence="4" id="KW-1185">Reference proteome</keyword>
<dbReference type="Proteomes" id="UP000054270">
    <property type="component" value="Unassembled WGS sequence"/>
</dbReference>
<feature type="domain" description="C2H2-type" evidence="2">
    <location>
        <begin position="193"/>
        <end position="223"/>
    </location>
</feature>
<dbReference type="GO" id="GO:0008270">
    <property type="term" value="F:zinc ion binding"/>
    <property type="evidence" value="ECO:0007669"/>
    <property type="project" value="UniProtKB-KW"/>
</dbReference>
<gene>
    <name evidence="3" type="ORF">HYPSUDRAFT_73058</name>
</gene>
<dbReference type="Gene3D" id="3.30.160.60">
    <property type="entry name" value="Classic Zinc Finger"/>
    <property type="match status" value="1"/>
</dbReference>
<dbReference type="OrthoDB" id="6077919at2759"/>
<evidence type="ECO:0000313" key="4">
    <source>
        <dbReference type="Proteomes" id="UP000054270"/>
    </source>
</evidence>
<keyword evidence="1" id="KW-0863">Zinc-finger</keyword>
<evidence type="ECO:0000259" key="2">
    <source>
        <dbReference type="PROSITE" id="PS50157"/>
    </source>
</evidence>
<dbReference type="InterPro" id="IPR013087">
    <property type="entry name" value="Znf_C2H2_type"/>
</dbReference>
<dbReference type="SMART" id="SM00355">
    <property type="entry name" value="ZnF_C2H2"/>
    <property type="match status" value="2"/>
</dbReference>
<dbReference type="EMBL" id="KN817749">
    <property type="protein sequence ID" value="KJA13367.1"/>
    <property type="molecule type" value="Genomic_DNA"/>
</dbReference>